<reference evidence="1" key="1">
    <citation type="submission" date="2021-09" db="EMBL/GenBank/DDBJ databases">
        <authorList>
            <consortium name="AG Swart"/>
            <person name="Singh M."/>
            <person name="Singh A."/>
            <person name="Seah K."/>
            <person name="Emmerich C."/>
        </authorList>
    </citation>
    <scope>NUCLEOTIDE SEQUENCE</scope>
    <source>
        <strain evidence="1">ATCC30299</strain>
    </source>
</reference>
<evidence type="ECO:0000313" key="1">
    <source>
        <dbReference type="EMBL" id="CAG9329022.1"/>
    </source>
</evidence>
<proteinExistence type="predicted"/>
<dbReference type="Proteomes" id="UP001162131">
    <property type="component" value="Unassembled WGS sequence"/>
</dbReference>
<sequence length="67" mass="8040">MFRNYLHLPKTIKIQPFKWNDSSRMLEAAKINSPLHFNNLVEKRVYKQKSEPPEVPSSRVRIFNELK</sequence>
<gene>
    <name evidence="1" type="ORF">BSTOLATCC_MIC47858</name>
</gene>
<protein>
    <submittedName>
        <fullName evidence="1">Uncharacterized protein</fullName>
    </submittedName>
</protein>
<organism evidence="1 2">
    <name type="scientific">Blepharisma stoltei</name>
    <dbReference type="NCBI Taxonomy" id="1481888"/>
    <lineage>
        <taxon>Eukaryota</taxon>
        <taxon>Sar</taxon>
        <taxon>Alveolata</taxon>
        <taxon>Ciliophora</taxon>
        <taxon>Postciliodesmatophora</taxon>
        <taxon>Heterotrichea</taxon>
        <taxon>Heterotrichida</taxon>
        <taxon>Blepharismidae</taxon>
        <taxon>Blepharisma</taxon>
    </lineage>
</organism>
<dbReference type="EMBL" id="CAJZBQ010000047">
    <property type="protein sequence ID" value="CAG9329022.1"/>
    <property type="molecule type" value="Genomic_DNA"/>
</dbReference>
<dbReference type="AlphaFoldDB" id="A0AAU9K032"/>
<comment type="caution">
    <text evidence="1">The sequence shown here is derived from an EMBL/GenBank/DDBJ whole genome shotgun (WGS) entry which is preliminary data.</text>
</comment>
<evidence type="ECO:0000313" key="2">
    <source>
        <dbReference type="Proteomes" id="UP001162131"/>
    </source>
</evidence>
<accession>A0AAU9K032</accession>
<name>A0AAU9K032_9CILI</name>
<keyword evidence="2" id="KW-1185">Reference proteome</keyword>